<dbReference type="Gene3D" id="2.70.70.10">
    <property type="entry name" value="Glucose Permease (Domain IIA)"/>
    <property type="match status" value="1"/>
</dbReference>
<dbReference type="Proteomes" id="UP001596052">
    <property type="component" value="Unassembled WGS sequence"/>
</dbReference>
<dbReference type="PANTHER" id="PTHR21666:SF270">
    <property type="entry name" value="MUREIN HYDROLASE ACTIVATOR ENVC"/>
    <property type="match status" value="1"/>
</dbReference>
<reference evidence="4" key="1">
    <citation type="journal article" date="2019" name="Int. J. Syst. Evol. Microbiol.">
        <title>The Global Catalogue of Microorganisms (GCM) 10K type strain sequencing project: providing services to taxonomists for standard genome sequencing and annotation.</title>
        <authorList>
            <consortium name="The Broad Institute Genomics Platform"/>
            <consortium name="The Broad Institute Genome Sequencing Center for Infectious Disease"/>
            <person name="Wu L."/>
            <person name="Ma J."/>
        </authorList>
    </citation>
    <scope>NUCLEOTIDE SEQUENCE [LARGE SCALE GENOMIC DNA]</scope>
    <source>
        <strain evidence="4">CGMCC 4.1469</strain>
    </source>
</reference>
<dbReference type="InterPro" id="IPR050570">
    <property type="entry name" value="Cell_wall_metabolism_enzyme"/>
</dbReference>
<feature type="region of interest" description="Disordered" evidence="1">
    <location>
        <begin position="211"/>
        <end position="231"/>
    </location>
</feature>
<comment type="caution">
    <text evidence="3">The sequence shown here is derived from an EMBL/GenBank/DDBJ whole genome shotgun (WGS) entry which is preliminary data.</text>
</comment>
<keyword evidence="3" id="KW-0378">Hydrolase</keyword>
<sequence length="231" mass="24961">MQTLVRIMRVLLPLTLVAVLLGIIWLRFRSGLAQKTRPLDPAFLRLAPLEIAALPVAARFDMPMGSEHGALTYNAQPFRIQRHLGDDLNGIGGGNSDLGDAVYAAGAGQVVYAGSPGPGWGKMIFIAHRLPDGDELGPVVQTVYAHLATIEVQSGQQVERGLRIGTVGTAEGAYLAHLHFEVRLGPYVNPGQGYADTPLNRVSPEQFIRARRAGSDQLLNPTPEKSKMPKR</sequence>
<name>A0ABW0KJP0_9BACT</name>
<gene>
    <name evidence="3" type="ORF">ACFQDI_01420</name>
</gene>
<proteinExistence type="predicted"/>
<feature type="domain" description="M23ase beta-sheet core" evidence="2">
    <location>
        <begin position="98"/>
        <end position="189"/>
    </location>
</feature>
<dbReference type="CDD" id="cd12797">
    <property type="entry name" value="M23_peptidase"/>
    <property type="match status" value="1"/>
</dbReference>
<dbReference type="EMBL" id="JBHSMQ010000001">
    <property type="protein sequence ID" value="MFC5453499.1"/>
    <property type="molecule type" value="Genomic_DNA"/>
</dbReference>
<dbReference type="RefSeq" id="WP_377162634.1">
    <property type="nucleotide sequence ID" value="NZ_JBHSMQ010000001.1"/>
</dbReference>
<dbReference type="SUPFAM" id="SSF51261">
    <property type="entry name" value="Duplicated hybrid motif"/>
    <property type="match status" value="1"/>
</dbReference>
<evidence type="ECO:0000256" key="1">
    <source>
        <dbReference type="SAM" id="MobiDB-lite"/>
    </source>
</evidence>
<dbReference type="PANTHER" id="PTHR21666">
    <property type="entry name" value="PEPTIDASE-RELATED"/>
    <property type="match status" value="1"/>
</dbReference>
<evidence type="ECO:0000313" key="3">
    <source>
        <dbReference type="EMBL" id="MFC5453499.1"/>
    </source>
</evidence>
<dbReference type="EC" id="3.4.24.-" evidence="3"/>
<evidence type="ECO:0000259" key="2">
    <source>
        <dbReference type="Pfam" id="PF01551"/>
    </source>
</evidence>
<evidence type="ECO:0000313" key="4">
    <source>
        <dbReference type="Proteomes" id="UP001596052"/>
    </source>
</evidence>
<organism evidence="3 4">
    <name type="scientific">Prosthecobacter fluviatilis</name>
    <dbReference type="NCBI Taxonomy" id="445931"/>
    <lineage>
        <taxon>Bacteria</taxon>
        <taxon>Pseudomonadati</taxon>
        <taxon>Verrucomicrobiota</taxon>
        <taxon>Verrucomicrobiia</taxon>
        <taxon>Verrucomicrobiales</taxon>
        <taxon>Verrucomicrobiaceae</taxon>
        <taxon>Prosthecobacter</taxon>
    </lineage>
</organism>
<accession>A0ABW0KJP0</accession>
<protein>
    <submittedName>
        <fullName evidence="3">M23 family metallopeptidase</fullName>
        <ecNumber evidence="3">3.4.24.-</ecNumber>
    </submittedName>
</protein>
<dbReference type="GO" id="GO:0016787">
    <property type="term" value="F:hydrolase activity"/>
    <property type="evidence" value="ECO:0007669"/>
    <property type="project" value="UniProtKB-KW"/>
</dbReference>
<dbReference type="InterPro" id="IPR016047">
    <property type="entry name" value="M23ase_b-sheet_dom"/>
</dbReference>
<dbReference type="InterPro" id="IPR011055">
    <property type="entry name" value="Dup_hybrid_motif"/>
</dbReference>
<dbReference type="Pfam" id="PF01551">
    <property type="entry name" value="Peptidase_M23"/>
    <property type="match status" value="1"/>
</dbReference>
<keyword evidence="4" id="KW-1185">Reference proteome</keyword>